<dbReference type="PANTHER" id="PTHR36966">
    <property type="entry name" value="REP-ASSOCIATED TYROSINE TRANSPOSASE"/>
    <property type="match status" value="1"/>
</dbReference>
<dbReference type="InterPro" id="IPR036515">
    <property type="entry name" value="Transposase_17_sf"/>
</dbReference>
<dbReference type="GO" id="GO:0006313">
    <property type="term" value="P:DNA transposition"/>
    <property type="evidence" value="ECO:0007669"/>
    <property type="project" value="InterPro"/>
</dbReference>
<organism evidence="2 3">
    <name type="scientific">Stagnimonas aquatica</name>
    <dbReference type="NCBI Taxonomy" id="2689987"/>
    <lineage>
        <taxon>Bacteria</taxon>
        <taxon>Pseudomonadati</taxon>
        <taxon>Pseudomonadota</taxon>
        <taxon>Gammaproteobacteria</taxon>
        <taxon>Nevskiales</taxon>
        <taxon>Nevskiaceae</taxon>
        <taxon>Stagnimonas</taxon>
    </lineage>
</organism>
<comment type="caution">
    <text evidence="2">The sequence shown here is derived from an EMBL/GenBank/DDBJ whole genome shotgun (WGS) entry which is preliminary data.</text>
</comment>
<dbReference type="SUPFAM" id="SSF143422">
    <property type="entry name" value="Transposase IS200-like"/>
    <property type="match status" value="1"/>
</dbReference>
<dbReference type="InterPro" id="IPR052715">
    <property type="entry name" value="RAYT_transposase"/>
</dbReference>
<dbReference type="SMART" id="SM01321">
    <property type="entry name" value="Y1_Tnp"/>
    <property type="match status" value="1"/>
</dbReference>
<dbReference type="GO" id="GO:0004803">
    <property type="term" value="F:transposase activity"/>
    <property type="evidence" value="ECO:0007669"/>
    <property type="project" value="InterPro"/>
</dbReference>
<feature type="domain" description="Transposase IS200-like" evidence="1">
    <location>
        <begin position="9"/>
        <end position="131"/>
    </location>
</feature>
<protein>
    <submittedName>
        <fullName evidence="2">Transposase</fullName>
    </submittedName>
</protein>
<name>A0A3N0V9C8_9GAMM</name>
<reference evidence="2 3" key="1">
    <citation type="submission" date="2018-10" db="EMBL/GenBank/DDBJ databases">
        <authorList>
            <person name="Chen W.-M."/>
        </authorList>
    </citation>
    <scope>NUCLEOTIDE SEQUENCE [LARGE SCALE GENOMIC DNA]</scope>
    <source>
        <strain evidence="2 3">THS-13</strain>
    </source>
</reference>
<dbReference type="RefSeq" id="WP_123211697.1">
    <property type="nucleotide sequence ID" value="NZ_RJVO01000004.1"/>
</dbReference>
<dbReference type="Gene3D" id="3.30.70.1290">
    <property type="entry name" value="Transposase IS200-like"/>
    <property type="match status" value="1"/>
</dbReference>
<dbReference type="FunCoup" id="A0A3N0V9C8">
    <property type="interactions" value="60"/>
</dbReference>
<sequence>MVLYRRSRIANAPYFLTMTLRDRRSSLLVDHIALLREAFRDARQRQPFETLAVVVLPEHLHWLCALPENDADFSNRVRLIKRGFTVRLLAAGLPLRRDARGEYRLWQRRFWEHTIRDDEDLRRHVDYIHYNPVKHGLVAAVRDWPHSSFHRFVQRGLLNADWGGEAGTAPEGGCGEP</sequence>
<dbReference type="Pfam" id="PF01797">
    <property type="entry name" value="Y1_Tnp"/>
    <property type="match status" value="1"/>
</dbReference>
<dbReference type="InterPro" id="IPR002686">
    <property type="entry name" value="Transposase_17"/>
</dbReference>
<proteinExistence type="predicted"/>
<accession>A0A3N0V9C8</accession>
<evidence type="ECO:0000313" key="2">
    <source>
        <dbReference type="EMBL" id="ROH89400.1"/>
    </source>
</evidence>
<keyword evidence="3" id="KW-1185">Reference proteome</keyword>
<dbReference type="Proteomes" id="UP000282106">
    <property type="component" value="Unassembled WGS sequence"/>
</dbReference>
<dbReference type="AlphaFoldDB" id="A0A3N0V9C8"/>
<evidence type="ECO:0000259" key="1">
    <source>
        <dbReference type="SMART" id="SM01321"/>
    </source>
</evidence>
<dbReference type="PANTHER" id="PTHR36966:SF1">
    <property type="entry name" value="REP-ASSOCIATED TYROSINE TRANSPOSASE"/>
    <property type="match status" value="1"/>
</dbReference>
<dbReference type="NCBIfam" id="NF047646">
    <property type="entry name" value="REP_Tyr_transpos"/>
    <property type="match status" value="1"/>
</dbReference>
<dbReference type="EMBL" id="RJVO01000004">
    <property type="protein sequence ID" value="ROH89400.1"/>
    <property type="molecule type" value="Genomic_DNA"/>
</dbReference>
<dbReference type="InParanoid" id="A0A3N0V9C8"/>
<dbReference type="GO" id="GO:0043565">
    <property type="term" value="F:sequence-specific DNA binding"/>
    <property type="evidence" value="ECO:0007669"/>
    <property type="project" value="TreeGrafter"/>
</dbReference>
<evidence type="ECO:0000313" key="3">
    <source>
        <dbReference type="Proteomes" id="UP000282106"/>
    </source>
</evidence>
<gene>
    <name evidence="2" type="ORF">ED208_09655</name>
</gene>